<dbReference type="RefSeq" id="WP_110684012.1">
    <property type="nucleotide sequence ID" value="NZ_QJRX01000011.1"/>
</dbReference>
<evidence type="ECO:0000256" key="3">
    <source>
        <dbReference type="ARBA" id="ARBA00023163"/>
    </source>
</evidence>
<evidence type="ECO:0000256" key="2">
    <source>
        <dbReference type="ARBA" id="ARBA00023125"/>
    </source>
</evidence>
<dbReference type="PROSITE" id="PS50943">
    <property type="entry name" value="HTH_CROC1"/>
    <property type="match status" value="1"/>
</dbReference>
<keyword evidence="1" id="KW-0805">Transcription regulation</keyword>
<keyword evidence="3" id="KW-0804">Transcription</keyword>
<sequence length="104" mass="11923">MKKRDLFAEMMQGVSELAAHRQGKITLRTTEVEEKPAPEVSAEEIVALRKKLRMSQAVFARRIRTSTGTLRNWEQKKSKPNTQAALLIKLVEQYPDMVDRLEAV</sequence>
<dbReference type="PANTHER" id="PTHR36511:SF3">
    <property type="entry name" value="ANTITOXIN HIGA-2"/>
    <property type="match status" value="1"/>
</dbReference>
<dbReference type="SUPFAM" id="SSF47413">
    <property type="entry name" value="lambda repressor-like DNA-binding domains"/>
    <property type="match status" value="1"/>
</dbReference>
<accession>A0A2V4KJ37</accession>
<name>A0A2V4KJ37_AQUAC</name>
<dbReference type="InterPro" id="IPR001387">
    <property type="entry name" value="Cro/C1-type_HTH"/>
</dbReference>
<dbReference type="GO" id="GO:0003677">
    <property type="term" value="F:DNA binding"/>
    <property type="evidence" value="ECO:0007669"/>
    <property type="project" value="UniProtKB-KW"/>
</dbReference>
<keyword evidence="2" id="KW-0238">DNA-binding</keyword>
<reference evidence="5 6" key="1">
    <citation type="submission" date="2018-06" db="EMBL/GenBank/DDBJ databases">
        <title>Pseudomonas diversity within urban Lake Michigan freshwaters.</title>
        <authorList>
            <person name="Batrich M."/>
            <person name="Hatzopoulos T."/>
            <person name="Putonti C."/>
        </authorList>
    </citation>
    <scope>NUCLEOTIDE SEQUENCE [LARGE SCALE GENOMIC DNA]</scope>
    <source>
        <strain evidence="5 6">MB-090714</strain>
    </source>
</reference>
<protein>
    <submittedName>
        <fullName evidence="5">Transcriptional regulator</fullName>
    </submittedName>
</protein>
<dbReference type="PANTHER" id="PTHR36511">
    <property type="entry name" value="MERR FAMILY BACTERIAL REGULATORY PROTEIN"/>
    <property type="match status" value="1"/>
</dbReference>
<proteinExistence type="predicted"/>
<organism evidence="5 6">
    <name type="scientific">Aquipseudomonas alcaligenes</name>
    <name type="common">Pseudomonas alcaligenes</name>
    <dbReference type="NCBI Taxonomy" id="43263"/>
    <lineage>
        <taxon>Bacteria</taxon>
        <taxon>Pseudomonadati</taxon>
        <taxon>Pseudomonadota</taxon>
        <taxon>Gammaproteobacteria</taxon>
        <taxon>Pseudomonadales</taxon>
        <taxon>Pseudomonadaceae</taxon>
        <taxon>Aquipseudomonas</taxon>
    </lineage>
</organism>
<evidence type="ECO:0000313" key="6">
    <source>
        <dbReference type="Proteomes" id="UP000248146"/>
    </source>
</evidence>
<dbReference type="OrthoDB" id="9799384at2"/>
<dbReference type="CDD" id="cd00093">
    <property type="entry name" value="HTH_XRE"/>
    <property type="match status" value="1"/>
</dbReference>
<evidence type="ECO:0000313" key="5">
    <source>
        <dbReference type="EMBL" id="PYC20248.1"/>
    </source>
</evidence>
<evidence type="ECO:0000259" key="4">
    <source>
        <dbReference type="PROSITE" id="PS50943"/>
    </source>
</evidence>
<dbReference type="InterPro" id="IPR010982">
    <property type="entry name" value="Lambda_DNA-bd_dom_sf"/>
</dbReference>
<feature type="domain" description="HTH cro/C1-type" evidence="4">
    <location>
        <begin position="45"/>
        <end position="88"/>
    </location>
</feature>
<dbReference type="InterPro" id="IPR052359">
    <property type="entry name" value="HTH-type_reg/antitoxin"/>
</dbReference>
<dbReference type="Pfam" id="PF01381">
    <property type="entry name" value="HTH_3"/>
    <property type="match status" value="1"/>
</dbReference>
<evidence type="ECO:0000256" key="1">
    <source>
        <dbReference type="ARBA" id="ARBA00023015"/>
    </source>
</evidence>
<dbReference type="Proteomes" id="UP000248146">
    <property type="component" value="Unassembled WGS sequence"/>
</dbReference>
<dbReference type="Gene3D" id="1.10.260.40">
    <property type="entry name" value="lambda repressor-like DNA-binding domains"/>
    <property type="match status" value="1"/>
</dbReference>
<comment type="caution">
    <text evidence="5">The sequence shown here is derived from an EMBL/GenBank/DDBJ whole genome shotgun (WGS) entry which is preliminary data.</text>
</comment>
<gene>
    <name evidence="5" type="ORF">DMO17_18810</name>
</gene>
<dbReference type="EMBL" id="QJRX01000011">
    <property type="protein sequence ID" value="PYC20248.1"/>
    <property type="molecule type" value="Genomic_DNA"/>
</dbReference>
<dbReference type="AlphaFoldDB" id="A0A2V4KJ37"/>